<reference evidence="2 3" key="1">
    <citation type="submission" date="2024-02" db="EMBL/GenBank/DDBJ databases">
        <authorList>
            <person name="Vignale AGUSTIN F."/>
            <person name="Sosa J E."/>
            <person name="Modenutti C."/>
        </authorList>
    </citation>
    <scope>NUCLEOTIDE SEQUENCE [LARGE SCALE GENOMIC DNA]</scope>
</reference>
<sequence>MRKGHLSIQAGIKRKRPDGNCQGVSLQWPSSGRQAFQKHCAGLVCKPCQVSFSTLFHLKNHCEGQTHKGKLLQLKKIGTPLSNPLCCELCNAFCSSGPTLEQHLKGTKHASCLQEIENAKQTKAQALAANSR</sequence>
<evidence type="ECO:0000259" key="1">
    <source>
        <dbReference type="PROSITE" id="PS00028"/>
    </source>
</evidence>
<evidence type="ECO:0000313" key="2">
    <source>
        <dbReference type="EMBL" id="CAK9142382.1"/>
    </source>
</evidence>
<dbReference type="AlphaFoldDB" id="A0ABC8RDK8"/>
<keyword evidence="3" id="KW-1185">Reference proteome</keyword>
<proteinExistence type="predicted"/>
<dbReference type="PROSITE" id="PS00028">
    <property type="entry name" value="ZINC_FINGER_C2H2_1"/>
    <property type="match status" value="1"/>
</dbReference>
<evidence type="ECO:0000313" key="3">
    <source>
        <dbReference type="Proteomes" id="UP001642360"/>
    </source>
</evidence>
<dbReference type="Pfam" id="PF12874">
    <property type="entry name" value="zf-met"/>
    <property type="match status" value="2"/>
</dbReference>
<dbReference type="SMART" id="SM00355">
    <property type="entry name" value="ZnF_C2H2"/>
    <property type="match status" value="2"/>
</dbReference>
<organism evidence="2 3">
    <name type="scientific">Ilex paraguariensis</name>
    <name type="common">yerba mate</name>
    <dbReference type="NCBI Taxonomy" id="185542"/>
    <lineage>
        <taxon>Eukaryota</taxon>
        <taxon>Viridiplantae</taxon>
        <taxon>Streptophyta</taxon>
        <taxon>Embryophyta</taxon>
        <taxon>Tracheophyta</taxon>
        <taxon>Spermatophyta</taxon>
        <taxon>Magnoliopsida</taxon>
        <taxon>eudicotyledons</taxon>
        <taxon>Gunneridae</taxon>
        <taxon>Pentapetalae</taxon>
        <taxon>asterids</taxon>
        <taxon>campanulids</taxon>
        <taxon>Aquifoliales</taxon>
        <taxon>Aquifoliaceae</taxon>
        <taxon>Ilex</taxon>
    </lineage>
</organism>
<dbReference type="Proteomes" id="UP001642360">
    <property type="component" value="Unassembled WGS sequence"/>
</dbReference>
<dbReference type="EMBL" id="CAUOFW020001225">
    <property type="protein sequence ID" value="CAK9142382.1"/>
    <property type="molecule type" value="Genomic_DNA"/>
</dbReference>
<comment type="caution">
    <text evidence="2">The sequence shown here is derived from an EMBL/GenBank/DDBJ whole genome shotgun (WGS) entry which is preliminary data.</text>
</comment>
<dbReference type="Gene3D" id="3.30.160.60">
    <property type="entry name" value="Classic Zinc Finger"/>
    <property type="match status" value="1"/>
</dbReference>
<dbReference type="InterPro" id="IPR003604">
    <property type="entry name" value="Matrin/U1-like-C_Znf_C2H2"/>
</dbReference>
<dbReference type="SUPFAM" id="SSF57667">
    <property type="entry name" value="beta-beta-alpha zinc fingers"/>
    <property type="match status" value="2"/>
</dbReference>
<gene>
    <name evidence="2" type="ORF">ILEXP_LOCUS10069</name>
</gene>
<name>A0ABC8RDK8_9AQUA</name>
<feature type="domain" description="C2H2-type" evidence="1">
    <location>
        <begin position="45"/>
        <end position="67"/>
    </location>
</feature>
<dbReference type="InterPro" id="IPR013087">
    <property type="entry name" value="Znf_C2H2_type"/>
</dbReference>
<dbReference type="SMART" id="SM00451">
    <property type="entry name" value="ZnF_U1"/>
    <property type="match status" value="2"/>
</dbReference>
<dbReference type="InterPro" id="IPR036236">
    <property type="entry name" value="Znf_C2H2_sf"/>
</dbReference>
<protein>
    <recommendedName>
        <fullName evidence="1">C2H2-type domain-containing protein</fullName>
    </recommendedName>
</protein>
<accession>A0ABC8RDK8</accession>